<evidence type="ECO:0000313" key="1">
    <source>
        <dbReference type="EMBL" id="JAT10954.1"/>
    </source>
</evidence>
<reference evidence="1" key="1">
    <citation type="submission" date="2015-11" db="EMBL/GenBank/DDBJ databases">
        <title>De novo transcriptome assembly of four potential Pierce s Disease insect vectors from Arizona vineyards.</title>
        <authorList>
            <person name="Tassone E.E."/>
        </authorList>
    </citation>
    <scope>NUCLEOTIDE SEQUENCE</scope>
</reference>
<proteinExistence type="predicted"/>
<dbReference type="AlphaFoldDB" id="A0A1B6KIF8"/>
<feature type="non-terminal residue" evidence="1">
    <location>
        <position position="119"/>
    </location>
</feature>
<name>A0A1B6KIF8_9HEMI</name>
<organism evidence="1">
    <name type="scientific">Graphocephala atropunctata</name>
    <dbReference type="NCBI Taxonomy" id="36148"/>
    <lineage>
        <taxon>Eukaryota</taxon>
        <taxon>Metazoa</taxon>
        <taxon>Ecdysozoa</taxon>
        <taxon>Arthropoda</taxon>
        <taxon>Hexapoda</taxon>
        <taxon>Insecta</taxon>
        <taxon>Pterygota</taxon>
        <taxon>Neoptera</taxon>
        <taxon>Paraneoptera</taxon>
        <taxon>Hemiptera</taxon>
        <taxon>Auchenorrhyncha</taxon>
        <taxon>Membracoidea</taxon>
        <taxon>Cicadellidae</taxon>
        <taxon>Cicadellinae</taxon>
        <taxon>Cicadellini</taxon>
        <taxon>Graphocephala</taxon>
    </lineage>
</organism>
<gene>
    <name evidence="1" type="ORF">g.6399</name>
</gene>
<sequence length="119" mass="12922">PSSSVTTFLCLLHHLRDGLRELPLGLLRGWRLPLTAPTRQASISHLQALPVPTPTLPSSSVTTVLCLLHHLRDSLRELPLGLLRGWRLPLTAPTRQASISHLQALPVPTPTLPSSSVTT</sequence>
<accession>A0A1B6KIF8</accession>
<protein>
    <submittedName>
        <fullName evidence="1">Uncharacterized protein</fullName>
    </submittedName>
</protein>
<feature type="non-terminal residue" evidence="1">
    <location>
        <position position="1"/>
    </location>
</feature>
<dbReference type="EMBL" id="GEBQ01029023">
    <property type="protein sequence ID" value="JAT10954.1"/>
    <property type="molecule type" value="Transcribed_RNA"/>
</dbReference>